<dbReference type="EMBL" id="JAKIJS010000001">
    <property type="protein sequence ID" value="MCF6137241.1"/>
    <property type="molecule type" value="Genomic_DNA"/>
</dbReference>
<evidence type="ECO:0008006" key="4">
    <source>
        <dbReference type="Google" id="ProtNLM"/>
    </source>
</evidence>
<comment type="caution">
    <text evidence="2">The sequence shown here is derived from an EMBL/GenBank/DDBJ whole genome shotgun (WGS) entry which is preliminary data.</text>
</comment>
<reference evidence="2 3" key="1">
    <citation type="submission" date="2022-01" db="EMBL/GenBank/DDBJ databases">
        <title>Alkalihalobacillus sp. EGI L200015, a novel bacterium isolated from a salt lake sediment.</title>
        <authorList>
            <person name="Gao L."/>
            <person name="Fang B.-Z."/>
            <person name="Li W.-J."/>
        </authorList>
    </citation>
    <scope>NUCLEOTIDE SEQUENCE [LARGE SCALE GENOMIC DNA]</scope>
    <source>
        <strain evidence="2 3">KCTC 12718</strain>
    </source>
</reference>
<gene>
    <name evidence="2" type="ORF">L2716_05810</name>
</gene>
<dbReference type="Proteomes" id="UP001649381">
    <property type="component" value="Unassembled WGS sequence"/>
</dbReference>
<protein>
    <recommendedName>
        <fullName evidence="4">Encapsulated protein</fullName>
    </recommendedName>
</protein>
<feature type="compositionally biased region" description="Basic and acidic residues" evidence="1">
    <location>
        <begin position="154"/>
        <end position="170"/>
    </location>
</feature>
<sequence>MSENFKELQNIFSRTEDALQIFMGILEPTIENAKDEHERLYFHHIYEEEEHRQDRLEMLTPKLAYFIENPEALQSTNHEFVRFLQDISLEKFGLHNFLEHLDLALFQFKDTEHESNLQNLRDMTNEDYQSIKGMLNELNDQFEGVANTSASVPTDEKENKASHLKVDKYTSQETVQHANSSDSKSHSVQNKKGLTVGSLKGR</sequence>
<dbReference type="InterPro" id="IPR030909">
    <property type="entry name" value="IMEF_cargo"/>
</dbReference>
<dbReference type="Pfam" id="PF24309">
    <property type="entry name" value="IMEF_Flp"/>
    <property type="match status" value="1"/>
</dbReference>
<evidence type="ECO:0000256" key="1">
    <source>
        <dbReference type="SAM" id="MobiDB-lite"/>
    </source>
</evidence>
<keyword evidence="3" id="KW-1185">Reference proteome</keyword>
<feature type="region of interest" description="Disordered" evidence="1">
    <location>
        <begin position="148"/>
        <end position="202"/>
    </location>
</feature>
<evidence type="ECO:0000313" key="3">
    <source>
        <dbReference type="Proteomes" id="UP001649381"/>
    </source>
</evidence>
<accession>A0ABS9GZZ6</accession>
<organism evidence="2 3">
    <name type="scientific">Pseudalkalibacillus berkeleyi</name>
    <dbReference type="NCBI Taxonomy" id="1069813"/>
    <lineage>
        <taxon>Bacteria</taxon>
        <taxon>Bacillati</taxon>
        <taxon>Bacillota</taxon>
        <taxon>Bacilli</taxon>
        <taxon>Bacillales</taxon>
        <taxon>Fictibacillaceae</taxon>
        <taxon>Pseudalkalibacillus</taxon>
    </lineage>
</organism>
<name>A0ABS9GZZ6_9BACL</name>
<dbReference type="NCBIfam" id="TIGR04536">
    <property type="entry name" value="geobac_encap"/>
    <property type="match status" value="1"/>
</dbReference>
<feature type="compositionally biased region" description="Polar residues" evidence="1">
    <location>
        <begin position="171"/>
        <end position="192"/>
    </location>
</feature>
<dbReference type="RefSeq" id="WP_236332665.1">
    <property type="nucleotide sequence ID" value="NZ_JAKIJS010000001.1"/>
</dbReference>
<evidence type="ECO:0000313" key="2">
    <source>
        <dbReference type="EMBL" id="MCF6137241.1"/>
    </source>
</evidence>
<proteinExistence type="predicted"/>